<dbReference type="Proteomes" id="UP000069001">
    <property type="component" value="Unassembled WGS sequence"/>
</dbReference>
<evidence type="ECO:0000313" key="2">
    <source>
        <dbReference type="Proteomes" id="UP000069001"/>
    </source>
</evidence>
<evidence type="ECO:0000313" key="1">
    <source>
        <dbReference type="EMBL" id="KVK89142.1"/>
    </source>
</evidence>
<name>A0A103ZZR7_BURCE</name>
<gene>
    <name evidence="1" type="ORF">WS90_36595</name>
</gene>
<organism evidence="1 2">
    <name type="scientific">Burkholderia cepacia</name>
    <name type="common">Pseudomonas cepacia</name>
    <dbReference type="NCBI Taxonomy" id="292"/>
    <lineage>
        <taxon>Bacteria</taxon>
        <taxon>Pseudomonadati</taxon>
        <taxon>Pseudomonadota</taxon>
        <taxon>Betaproteobacteria</taxon>
        <taxon>Burkholderiales</taxon>
        <taxon>Burkholderiaceae</taxon>
        <taxon>Burkholderia</taxon>
        <taxon>Burkholderia cepacia complex</taxon>
    </lineage>
</organism>
<reference evidence="1 2" key="1">
    <citation type="submission" date="2015-11" db="EMBL/GenBank/DDBJ databases">
        <title>Expanding the genomic diversity of Burkholderia species for the development of highly accurate diagnostics.</title>
        <authorList>
            <person name="Sahl J."/>
            <person name="Keim P."/>
            <person name="Wagner D."/>
        </authorList>
    </citation>
    <scope>NUCLEOTIDE SEQUENCE [LARGE SCALE GENOMIC DNA]</scope>
    <source>
        <strain evidence="1 2">MSMB1302</strain>
    </source>
</reference>
<dbReference type="EMBL" id="LOYH01000007">
    <property type="protein sequence ID" value="KVK89142.1"/>
    <property type="molecule type" value="Genomic_DNA"/>
</dbReference>
<proteinExistence type="predicted"/>
<dbReference type="AlphaFoldDB" id="A0A103ZZR7"/>
<protein>
    <submittedName>
        <fullName evidence="1">Uncharacterized protein</fullName>
    </submittedName>
</protein>
<comment type="caution">
    <text evidence="1">The sequence shown here is derived from an EMBL/GenBank/DDBJ whole genome shotgun (WGS) entry which is preliminary data.</text>
</comment>
<sequence>MPRAAQSPLFNDVRIATEGNAVIVNVAERPAIGTIDFIGHHGPPRRHVVPGWQARTYPIRHDRHRSFHVVYNRVPGA</sequence>
<accession>A0A103ZZR7</accession>